<gene>
    <name evidence="5" type="ORF">ACFOZ4_20930</name>
</gene>
<dbReference type="RefSeq" id="WP_253751793.1">
    <property type="nucleotide sequence ID" value="NZ_JAMZDZ010000001.1"/>
</dbReference>
<accession>A0ABV8LS17</accession>
<keyword evidence="6" id="KW-1185">Reference proteome</keyword>
<evidence type="ECO:0000259" key="4">
    <source>
        <dbReference type="Pfam" id="PF25275"/>
    </source>
</evidence>
<feature type="chain" id="PRO_5045495522" evidence="2">
    <location>
        <begin position="33"/>
        <end position="1347"/>
    </location>
</feature>
<evidence type="ECO:0000256" key="2">
    <source>
        <dbReference type="SAM" id="SignalP"/>
    </source>
</evidence>
<dbReference type="EMBL" id="JBHSAY010000009">
    <property type="protein sequence ID" value="MFC4133085.1"/>
    <property type="molecule type" value="Genomic_DNA"/>
</dbReference>
<comment type="caution">
    <text evidence="5">The sequence shown here is derived from an EMBL/GenBank/DDBJ whole genome shotgun (WGS) entry which is preliminary data.</text>
</comment>
<dbReference type="InterPro" id="IPR036514">
    <property type="entry name" value="SGNH_hydro_sf"/>
</dbReference>
<evidence type="ECO:0000259" key="3">
    <source>
        <dbReference type="Pfam" id="PF13472"/>
    </source>
</evidence>
<dbReference type="InterPro" id="IPR037460">
    <property type="entry name" value="SEST-like"/>
</dbReference>
<dbReference type="SUPFAM" id="SSF52266">
    <property type="entry name" value="SGNH hydrolase"/>
    <property type="match status" value="1"/>
</dbReference>
<dbReference type="Gene3D" id="3.40.50.1110">
    <property type="entry name" value="SGNH hydrolase"/>
    <property type="match status" value="1"/>
</dbReference>
<dbReference type="InterPro" id="IPR013830">
    <property type="entry name" value="SGNH_hydro"/>
</dbReference>
<evidence type="ECO:0000313" key="5">
    <source>
        <dbReference type="EMBL" id="MFC4133085.1"/>
    </source>
</evidence>
<dbReference type="InterPro" id="IPR023346">
    <property type="entry name" value="Lysozyme-like_dom_sf"/>
</dbReference>
<sequence length="1347" mass="144573">MQTRPTVVRARKHTALLLAAAIFSMPITAAHAAQPAGAPASATSSGDSRAPQVVPERDRDRVLTPRWKSSTDLAWATAADGRGLHILTARAADGYAWRVVATLRESLVDVDQWIGQACLTSSGDKVVAVYAPRAFSNKPDLFDRAGFAAVVDLRTGHVTKLGVTASLAYFNPGCGADDLAVLTQAKARDDQGRTRLAIVDTRNGKVVAKPVELDGQVTSAIPVSRTRIVAAKGAHIVRVEGGKIGLIARTTGVPFRLTADADGGLVYLDRVSSAGQPAAASAAPKQLAALRLSRAQLAQNSPAGASPTEFARGAFDGFSLAPAAHGTVAIVGAATVRGTASYLKHLPKVAPGASASSTAAVFVHDVGWAKGRAPLTDAEAAPIELSLTVPATDQTVRLGIDLAHPAGARAPGGPGTPTTASTTPIGETISPALDPLATTAALAANLVTDDLPESTSERTCAIARNDHRRQAMQPKPRQVEWAANQAITKNLDATWNPTGVDGWRTRVALTTTKPMQLFPTPALAGWPTSRVPAQILLGVAMQESNLWQASRYAMPGVTGNPLIGNYYGIDIYNGYEGDDWDINMADADCGYGVMQVTDGMRIGERTSEQKHAIALDYASNIAAGLQILVQKWNQTYSAGLRINNGNPVNIENWFYAVWAYNSGFYPQADASKNNGAWGVGWHNNPGNPKYNPQREPFLHNNHFSDAVHPNWWPYPERVMGWAAWPMGLYEAPGVEVPAFRGAWWNTDEYRYDVKPPMDLFCDDTNRCVKDLVGEVPWDPDAIPDVPGPCRSAQNGFPDFRCWYNRPATWKNCNSECGYEFLRFPSTWMEEANGTSYPPNCSRSASASGNAAPTGAYIIDEDVNGVPSVRPCANITSEGTFSMSFATDANGTMPSKVDIHQLGAGFGGRFIFGHTRSGSPGGLQDRLEVVGTWKLNRAIYTWMRVAVHLPDHGARTQQAKYTIHFGDGRSTVRYINQKRQANNWVSLGSFKFNGVPSVSLTNVTLDGDGTENVAWDAVAFQPLSREPVKVAVLGDSYSSGEGTGDPVATGAAGYYAETNVDGGDPKWQNSCRRSPDAWARKLVLPGMTQTVGALENQWSSSVELGFVACSGAVTEQLTTPWYGRVGSPDYDGTGQWFEYPQLYSGVLNQDTDYVILTIGGNDGGVFGNILTTCVATPMCQESALWDTVYDQLDDHTIPDLEALLRKIKTQAPTAKIVLANYPVVMNISDAEACWVEPWELNAILPLQAYLTRKQGDTVLHLWATEGMNVTFAPVDDRFLRHDACEVLGQNWINGLTLATQGDGDRTPSMASFHPNEQGTTAYAAGINAALSAPAPNVPWNPIPPSLGP</sequence>
<dbReference type="Proteomes" id="UP001595816">
    <property type="component" value="Unassembled WGS sequence"/>
</dbReference>
<name>A0ABV8LS17_9ACTN</name>
<dbReference type="PANTHER" id="PTHR37981">
    <property type="entry name" value="LIPASE 2"/>
    <property type="match status" value="1"/>
</dbReference>
<dbReference type="Pfam" id="PF25275">
    <property type="entry name" value="Golvesin_C"/>
    <property type="match status" value="1"/>
</dbReference>
<feature type="signal peptide" evidence="2">
    <location>
        <begin position="1"/>
        <end position="32"/>
    </location>
</feature>
<feature type="region of interest" description="Disordered" evidence="1">
    <location>
        <begin position="36"/>
        <end position="60"/>
    </location>
</feature>
<dbReference type="InterPro" id="IPR033803">
    <property type="entry name" value="CBD-like_Golvesin-Xly"/>
</dbReference>
<evidence type="ECO:0000256" key="1">
    <source>
        <dbReference type="SAM" id="MobiDB-lite"/>
    </source>
</evidence>
<dbReference type="PANTHER" id="PTHR37981:SF1">
    <property type="entry name" value="SGNH HYDROLASE-TYPE ESTERASE DOMAIN-CONTAINING PROTEIN"/>
    <property type="match status" value="1"/>
</dbReference>
<protein>
    <submittedName>
        <fullName evidence="5">GDSL-type esterase/lipase family protein</fullName>
    </submittedName>
</protein>
<organism evidence="5 6">
    <name type="scientific">Hamadaea flava</name>
    <dbReference type="NCBI Taxonomy" id="1742688"/>
    <lineage>
        <taxon>Bacteria</taxon>
        <taxon>Bacillati</taxon>
        <taxon>Actinomycetota</taxon>
        <taxon>Actinomycetes</taxon>
        <taxon>Micromonosporales</taxon>
        <taxon>Micromonosporaceae</taxon>
        <taxon>Hamadaea</taxon>
    </lineage>
</organism>
<feature type="domain" description="Golvesin/Xly CBD-like" evidence="4">
    <location>
        <begin position="931"/>
        <end position="1019"/>
    </location>
</feature>
<evidence type="ECO:0000313" key="6">
    <source>
        <dbReference type="Proteomes" id="UP001595816"/>
    </source>
</evidence>
<keyword evidence="2" id="KW-0732">Signal</keyword>
<feature type="compositionally biased region" description="Low complexity" evidence="1">
    <location>
        <begin position="36"/>
        <end position="46"/>
    </location>
</feature>
<dbReference type="SUPFAM" id="SSF53955">
    <property type="entry name" value="Lysozyme-like"/>
    <property type="match status" value="1"/>
</dbReference>
<dbReference type="Pfam" id="PF13472">
    <property type="entry name" value="Lipase_GDSL_2"/>
    <property type="match status" value="1"/>
</dbReference>
<dbReference type="CDD" id="cd01823">
    <property type="entry name" value="SEST_like"/>
    <property type="match status" value="1"/>
</dbReference>
<reference evidence="6" key="1">
    <citation type="journal article" date="2019" name="Int. J. Syst. Evol. Microbiol.">
        <title>The Global Catalogue of Microorganisms (GCM) 10K type strain sequencing project: providing services to taxonomists for standard genome sequencing and annotation.</title>
        <authorList>
            <consortium name="The Broad Institute Genomics Platform"/>
            <consortium name="The Broad Institute Genome Sequencing Center for Infectious Disease"/>
            <person name="Wu L."/>
            <person name="Ma J."/>
        </authorList>
    </citation>
    <scope>NUCLEOTIDE SEQUENCE [LARGE SCALE GENOMIC DNA]</scope>
    <source>
        <strain evidence="6">CGMCC 4.7289</strain>
    </source>
</reference>
<feature type="domain" description="SGNH hydrolase-type esterase" evidence="3">
    <location>
        <begin position="1031"/>
        <end position="1317"/>
    </location>
</feature>
<proteinExistence type="predicted"/>